<accession>A0AAJ0CNM9</accession>
<feature type="region of interest" description="Disordered" evidence="6">
    <location>
        <begin position="344"/>
        <end position="366"/>
    </location>
</feature>
<evidence type="ECO:0000256" key="5">
    <source>
        <dbReference type="PROSITE-ProRule" id="PRU00176"/>
    </source>
</evidence>
<organism evidence="8 9">
    <name type="scientific">Conoideocrella luteorostrata</name>
    <dbReference type="NCBI Taxonomy" id="1105319"/>
    <lineage>
        <taxon>Eukaryota</taxon>
        <taxon>Fungi</taxon>
        <taxon>Dikarya</taxon>
        <taxon>Ascomycota</taxon>
        <taxon>Pezizomycotina</taxon>
        <taxon>Sordariomycetes</taxon>
        <taxon>Hypocreomycetidae</taxon>
        <taxon>Hypocreales</taxon>
        <taxon>Clavicipitaceae</taxon>
        <taxon>Conoideocrella</taxon>
    </lineage>
</organism>
<feature type="compositionally biased region" description="Low complexity" evidence="6">
    <location>
        <begin position="623"/>
        <end position="635"/>
    </location>
</feature>
<sequence length="683" mass="71505">MSTPAPQVLSRKANGASNGTPGHGSDQGSVRQRSKGAEDRSNAARFRRGKGAVDKPGSSKNANEGPAPPARPSRSKAQNEGEKLVIRRLPPAMTQEECASILGPDWEVLKGKVDWFSYVPGKVSTEYATPEEYIPSLLHWLTALHLSPSKPSRPSRAYLHLVRKDDIMPLSEIVRSSTWEDAKATFTNPVLIGPPVLEFSVYKKVAGTKRRTDARQGTIDQDPEFMSFLEALANPTPMRESIDVEDLDDAAKVETKVTSTPLVEYLKEKKASKGKDGGSGKNSKSGGKGKGGSKDEETSHKKKGKELKGEKAEKAPKEAVKILTKKAATEQAAEVAKKAASHIATANAPATATTTATTNIDAPKSRRAGIAAAARILQRDLGLSPGSAHRRARHDAAKADSDSNAMPTSKKDDDTANPDIPTSAAASAEAPPPAQSSKSRPDSPVAAKSQSGRRHRGGRNADKSKTAAAANETAADTTQPTATNPPVILKKKNAPEANKKSTESQPTPEASNSSPANSNSKQGAKEKGNNKQTSQKGSPTVTANATRAFVKHVSASQGVNDAALRDALGAFGTVTLVEIDKRKNFAYVDFSEHEALVKAVTASPLKVAQGSVHVLERKDKKAATATPAKASTAAPNGEKEKLSGGRGRRGRGGGQKTGGGQTNGQTASSPAATAKEAPASTGG</sequence>
<evidence type="ECO:0000259" key="7">
    <source>
        <dbReference type="PROSITE" id="PS50102"/>
    </source>
</evidence>
<dbReference type="GO" id="GO:0003729">
    <property type="term" value="F:mRNA binding"/>
    <property type="evidence" value="ECO:0007669"/>
    <property type="project" value="TreeGrafter"/>
</dbReference>
<dbReference type="PANTHER" id="PTHR13112">
    <property type="entry name" value="UPF3 REGULATOR OF NONSENSE TRANSCRIPTS-LIKE PROTEIN"/>
    <property type="match status" value="1"/>
</dbReference>
<dbReference type="AlphaFoldDB" id="A0AAJ0CNM9"/>
<dbReference type="InterPro" id="IPR035979">
    <property type="entry name" value="RBD_domain_sf"/>
</dbReference>
<feature type="compositionally biased region" description="Basic and acidic residues" evidence="6">
    <location>
        <begin position="268"/>
        <end position="278"/>
    </location>
</feature>
<evidence type="ECO:0000313" key="9">
    <source>
        <dbReference type="Proteomes" id="UP001251528"/>
    </source>
</evidence>
<comment type="caution">
    <text evidence="8">The sequence shown here is derived from an EMBL/GenBank/DDBJ whole genome shotgun (WGS) entry which is preliminary data.</text>
</comment>
<feature type="compositionally biased region" description="Polar residues" evidence="6">
    <location>
        <begin position="15"/>
        <end position="31"/>
    </location>
</feature>
<dbReference type="GO" id="GO:0005730">
    <property type="term" value="C:nucleolus"/>
    <property type="evidence" value="ECO:0007669"/>
    <property type="project" value="TreeGrafter"/>
</dbReference>
<keyword evidence="4" id="KW-0539">Nucleus</keyword>
<proteinExistence type="inferred from homology"/>
<feature type="domain" description="RRM" evidence="7">
    <location>
        <begin position="546"/>
        <end position="612"/>
    </location>
</feature>
<dbReference type="PROSITE" id="PS50102">
    <property type="entry name" value="RRM"/>
    <property type="match status" value="1"/>
</dbReference>
<feature type="compositionally biased region" description="Basic and acidic residues" evidence="6">
    <location>
        <begin position="493"/>
        <end position="502"/>
    </location>
</feature>
<feature type="compositionally biased region" description="Gly residues" evidence="6">
    <location>
        <begin position="652"/>
        <end position="662"/>
    </location>
</feature>
<feature type="compositionally biased region" description="Polar residues" evidence="6">
    <location>
        <begin position="530"/>
        <end position="543"/>
    </location>
</feature>
<dbReference type="Pfam" id="PF03467">
    <property type="entry name" value="Smg4_UPF3"/>
    <property type="match status" value="2"/>
</dbReference>
<feature type="region of interest" description="Disordered" evidence="6">
    <location>
        <begin position="268"/>
        <end position="318"/>
    </location>
</feature>
<reference evidence="8" key="1">
    <citation type="submission" date="2023-06" db="EMBL/GenBank/DDBJ databases">
        <title>Conoideocrella luteorostrata (Hypocreales: Clavicipitaceae), a potential biocontrol fungus for elongate hemlock scale in United States Christmas tree production areas.</title>
        <authorList>
            <person name="Barrett H."/>
            <person name="Lovett B."/>
            <person name="Macias A.M."/>
            <person name="Stajich J.E."/>
            <person name="Kasson M.T."/>
        </authorList>
    </citation>
    <scope>NUCLEOTIDE SEQUENCE</scope>
    <source>
        <strain evidence="8">ARSEF 14590</strain>
    </source>
</reference>
<dbReference type="PANTHER" id="PTHR13112:SF0">
    <property type="entry name" value="FI21285P1"/>
    <property type="match status" value="1"/>
</dbReference>
<dbReference type="InterPro" id="IPR005120">
    <property type="entry name" value="UPF3_dom"/>
</dbReference>
<feature type="region of interest" description="Disordered" evidence="6">
    <location>
        <begin position="616"/>
        <end position="683"/>
    </location>
</feature>
<feature type="compositionally biased region" description="Basic and acidic residues" evidence="6">
    <location>
        <begin position="306"/>
        <end position="318"/>
    </location>
</feature>
<evidence type="ECO:0000256" key="1">
    <source>
        <dbReference type="ARBA" id="ARBA00004123"/>
    </source>
</evidence>
<feature type="compositionally biased region" description="Low complexity" evidence="6">
    <location>
        <begin position="510"/>
        <end position="520"/>
    </location>
</feature>
<dbReference type="EMBL" id="JASWJB010000102">
    <property type="protein sequence ID" value="KAK2598007.1"/>
    <property type="molecule type" value="Genomic_DNA"/>
</dbReference>
<comment type="similarity">
    <text evidence="2">Belongs to the RENT3 family.</text>
</comment>
<keyword evidence="5" id="KW-0694">RNA-binding</keyword>
<gene>
    <name evidence="8" type="ORF">QQS21_005844</name>
</gene>
<keyword evidence="3" id="KW-0866">Nonsense-mediated mRNA decay</keyword>
<dbReference type="InterPro" id="IPR000504">
    <property type="entry name" value="RRM_dom"/>
</dbReference>
<keyword evidence="9" id="KW-1185">Reference proteome</keyword>
<comment type="subcellular location">
    <subcellularLocation>
        <location evidence="1">Nucleus</location>
    </subcellularLocation>
</comment>
<evidence type="ECO:0000256" key="6">
    <source>
        <dbReference type="SAM" id="MobiDB-lite"/>
    </source>
</evidence>
<name>A0AAJ0CNM9_9HYPO</name>
<evidence type="ECO:0000256" key="4">
    <source>
        <dbReference type="ARBA" id="ARBA00023242"/>
    </source>
</evidence>
<dbReference type="Proteomes" id="UP001251528">
    <property type="component" value="Unassembled WGS sequence"/>
</dbReference>
<dbReference type="GO" id="GO:0005737">
    <property type="term" value="C:cytoplasm"/>
    <property type="evidence" value="ECO:0007669"/>
    <property type="project" value="TreeGrafter"/>
</dbReference>
<dbReference type="Gene3D" id="3.30.70.330">
    <property type="match status" value="2"/>
</dbReference>
<dbReference type="InterPro" id="IPR039722">
    <property type="entry name" value="Upf3"/>
</dbReference>
<protein>
    <recommendedName>
        <fullName evidence="7">RRM domain-containing protein</fullName>
    </recommendedName>
</protein>
<dbReference type="GO" id="GO:0000184">
    <property type="term" value="P:nuclear-transcribed mRNA catabolic process, nonsense-mediated decay"/>
    <property type="evidence" value="ECO:0007669"/>
    <property type="project" value="UniProtKB-KW"/>
</dbReference>
<dbReference type="SUPFAM" id="SSF54928">
    <property type="entry name" value="RNA-binding domain, RBD"/>
    <property type="match status" value="2"/>
</dbReference>
<feature type="region of interest" description="Disordered" evidence="6">
    <location>
        <begin position="381"/>
        <end position="543"/>
    </location>
</feature>
<dbReference type="CDD" id="cd12455">
    <property type="entry name" value="RRM_like_Smg4_UPF3"/>
    <property type="match status" value="1"/>
</dbReference>
<feature type="compositionally biased region" description="Low complexity" evidence="6">
    <location>
        <begin position="466"/>
        <end position="478"/>
    </location>
</feature>
<dbReference type="GO" id="GO:0045727">
    <property type="term" value="P:positive regulation of translation"/>
    <property type="evidence" value="ECO:0007669"/>
    <property type="project" value="TreeGrafter"/>
</dbReference>
<evidence type="ECO:0000313" key="8">
    <source>
        <dbReference type="EMBL" id="KAK2598007.1"/>
    </source>
</evidence>
<evidence type="ECO:0000256" key="3">
    <source>
        <dbReference type="ARBA" id="ARBA00023161"/>
    </source>
</evidence>
<dbReference type="SMART" id="SM00360">
    <property type="entry name" value="RRM"/>
    <property type="match status" value="1"/>
</dbReference>
<dbReference type="InterPro" id="IPR012677">
    <property type="entry name" value="Nucleotide-bd_a/b_plait_sf"/>
</dbReference>
<feature type="region of interest" description="Disordered" evidence="6">
    <location>
        <begin position="1"/>
        <end position="80"/>
    </location>
</feature>
<evidence type="ECO:0000256" key="2">
    <source>
        <dbReference type="ARBA" id="ARBA00005991"/>
    </source>
</evidence>